<dbReference type="Pfam" id="PF07695">
    <property type="entry name" value="7TMR-DISM_7TM"/>
    <property type="match status" value="1"/>
</dbReference>
<dbReference type="Gene3D" id="2.60.40.2380">
    <property type="match status" value="1"/>
</dbReference>
<evidence type="ECO:0000259" key="6">
    <source>
        <dbReference type="PROSITE" id="PS50109"/>
    </source>
</evidence>
<feature type="transmembrane region" description="Helical" evidence="5">
    <location>
        <begin position="288"/>
        <end position="308"/>
    </location>
</feature>
<evidence type="ECO:0000313" key="7">
    <source>
        <dbReference type="EMBL" id="ABG60045.1"/>
    </source>
</evidence>
<feature type="transmembrane region" description="Helical" evidence="5">
    <location>
        <begin position="372"/>
        <end position="392"/>
    </location>
</feature>
<feature type="transmembrane region" description="Helical" evidence="5">
    <location>
        <begin position="252"/>
        <end position="276"/>
    </location>
</feature>
<dbReference type="KEGG" id="chu:CHU_2796"/>
<dbReference type="PRINTS" id="PR00344">
    <property type="entry name" value="BCTRLSENSOR"/>
</dbReference>
<protein>
    <recommendedName>
        <fullName evidence="2">histidine kinase</fullName>
        <ecNumber evidence="2">2.7.13.3</ecNumber>
    </recommendedName>
</protein>
<feature type="transmembrane region" description="Helical" evidence="5">
    <location>
        <begin position="220"/>
        <end position="240"/>
    </location>
</feature>
<reference evidence="7 8" key="1">
    <citation type="journal article" date="2007" name="Appl. Environ. Microbiol.">
        <title>Genome sequence of the cellulolytic gliding bacterium Cytophaga hutchinsonii.</title>
        <authorList>
            <person name="Xie G."/>
            <person name="Bruce D.C."/>
            <person name="Challacombe J.F."/>
            <person name="Chertkov O."/>
            <person name="Detter J.C."/>
            <person name="Gilna P."/>
            <person name="Han C.S."/>
            <person name="Lucas S."/>
            <person name="Misra M."/>
            <person name="Myers G.L."/>
            <person name="Richardson P."/>
            <person name="Tapia R."/>
            <person name="Thayer N."/>
            <person name="Thompson L.S."/>
            <person name="Brettin T.S."/>
            <person name="Henrissat B."/>
            <person name="Wilson D.B."/>
            <person name="McBride M.J."/>
        </authorList>
    </citation>
    <scope>NUCLEOTIDE SEQUENCE [LARGE SCALE GENOMIC DNA]</scope>
    <source>
        <strain evidence="8">ATCC 33406 / DSM 1761 / CIP 103989 / NBRC 15051 / NCIMB 9469 / D465</strain>
    </source>
</reference>
<name>A0A6N4SU77_CYTH3</name>
<comment type="catalytic activity">
    <reaction evidence="1">
        <text>ATP + protein L-histidine = ADP + protein N-phospho-L-histidine.</text>
        <dbReference type="EC" id="2.7.13.3"/>
    </reaction>
</comment>
<sequence>MIDPFRYFHCTMNKKTLINVLAFLFLPFLINAENIFLYTDPSSIMKIDKGIMYFQDETNLLTINDIVSRKDFIAVNQKVPNLGVTSSAQWLKITIKNTTDVPKLLLKVDFPIIDEIEFYSFEDGKMRIEKMGEYKDFSERRYNDPNYIYDITIKNNQTQTYYLKIKSGEQIMLPITIGTPQKIFESISTKDAIFGIYFGIIIVMFLYNLFLYFTVQDKSYLFYVIYIMCVGLTQTFLHGYTFKYLWPNSSWLAIHTMYLLPSFVGIAIAEFAKVFLQVKEHSKILYKGFYIINFIYIICIILAVTGNYNQSQQVIHINAMLVSLYTLFVGFIIARKGYRPAIFFSIAWFTFLIGVCLFILKDLGVLPYNNFTVYAMPAGSAIEVVLLSLALADRINILKKEKEESQAQALRALKENELIITNQNIVLERNVKKRTKQLQKTNNDLSSALLELKQAQSQLVNSEKMASLGQLTAGIAHEINNPINFVVSNVKPLKRDIEDIYELVNKYETIEVQNIESKISEINTFRNEIDYNYLKEEIGYLLKGIEDGAGRTADIVKGLRVFSRLDETDLKRTNITEGLNSTLTLLNPEISGSIELVKNFGNIPEIECFPGKLNQVFMNIFNNAIYAIKAKKDSQEKGQLTISTSADNLNVYISIKDNGIGMTDAVKAKIFEPFFTTKAVGKGTGLGMSITFSIIRDHNGSIELNTEAGVGTEFIIVLPITYKN</sequence>
<dbReference type="InterPro" id="IPR011622">
    <property type="entry name" value="7TMR_DISM_rcpt_extracell_dom2"/>
</dbReference>
<keyword evidence="7" id="KW-0808">Transferase</keyword>
<dbReference type="SUPFAM" id="SSF47384">
    <property type="entry name" value="Homodimeric domain of signal transducing histidine kinase"/>
    <property type="match status" value="1"/>
</dbReference>
<dbReference type="InterPro" id="IPR003661">
    <property type="entry name" value="HisK_dim/P_dom"/>
</dbReference>
<dbReference type="AlphaFoldDB" id="A0A6N4SU77"/>
<keyword evidence="3" id="KW-0597">Phosphoprotein</keyword>
<accession>A0A6N4SU77</accession>
<keyword evidence="4" id="KW-0175">Coiled coil</keyword>
<dbReference type="Gene3D" id="1.10.287.130">
    <property type="match status" value="1"/>
</dbReference>
<feature type="transmembrane region" description="Helical" evidence="5">
    <location>
        <begin position="192"/>
        <end position="213"/>
    </location>
</feature>
<proteinExistence type="predicted"/>
<dbReference type="EMBL" id="CP000383">
    <property type="protein sequence ID" value="ABG60045.1"/>
    <property type="molecule type" value="Genomic_DNA"/>
</dbReference>
<evidence type="ECO:0000256" key="2">
    <source>
        <dbReference type="ARBA" id="ARBA00012438"/>
    </source>
</evidence>
<dbReference type="PROSITE" id="PS50109">
    <property type="entry name" value="HIS_KIN"/>
    <property type="match status" value="1"/>
</dbReference>
<dbReference type="InterPro" id="IPR036890">
    <property type="entry name" value="HATPase_C_sf"/>
</dbReference>
<dbReference type="InterPro" id="IPR005467">
    <property type="entry name" value="His_kinase_dom"/>
</dbReference>
<evidence type="ECO:0000256" key="4">
    <source>
        <dbReference type="SAM" id="Coils"/>
    </source>
</evidence>
<evidence type="ECO:0000256" key="5">
    <source>
        <dbReference type="SAM" id="Phobius"/>
    </source>
</evidence>
<dbReference type="GO" id="GO:0000155">
    <property type="term" value="F:phosphorelay sensor kinase activity"/>
    <property type="evidence" value="ECO:0007669"/>
    <property type="project" value="InterPro"/>
</dbReference>
<dbReference type="PANTHER" id="PTHR43065:SF50">
    <property type="entry name" value="HISTIDINE KINASE"/>
    <property type="match status" value="1"/>
</dbReference>
<feature type="coiled-coil region" evidence="4">
    <location>
        <begin position="395"/>
        <end position="465"/>
    </location>
</feature>
<organism evidence="7 8">
    <name type="scientific">Cytophaga hutchinsonii (strain ATCC 33406 / DSM 1761 / CIP 103989 / NBRC 15051 / NCIMB 9469 / D465)</name>
    <dbReference type="NCBI Taxonomy" id="269798"/>
    <lineage>
        <taxon>Bacteria</taxon>
        <taxon>Pseudomonadati</taxon>
        <taxon>Bacteroidota</taxon>
        <taxon>Cytophagia</taxon>
        <taxon>Cytophagales</taxon>
        <taxon>Cytophagaceae</taxon>
        <taxon>Cytophaga</taxon>
    </lineage>
</organism>
<dbReference type="InterPro" id="IPR003594">
    <property type="entry name" value="HATPase_dom"/>
</dbReference>
<dbReference type="InterPro" id="IPR036097">
    <property type="entry name" value="HisK_dim/P_sf"/>
</dbReference>
<keyword evidence="5" id="KW-1133">Transmembrane helix</keyword>
<dbReference type="PANTHER" id="PTHR43065">
    <property type="entry name" value="SENSOR HISTIDINE KINASE"/>
    <property type="match status" value="1"/>
</dbReference>
<keyword evidence="5" id="KW-0472">Membrane</keyword>
<evidence type="ECO:0000313" key="8">
    <source>
        <dbReference type="Proteomes" id="UP000001822"/>
    </source>
</evidence>
<dbReference type="Pfam" id="PF07696">
    <property type="entry name" value="7TMR-DISMED2"/>
    <property type="match status" value="1"/>
</dbReference>
<gene>
    <name evidence="7" type="primary">pgtB</name>
    <name evidence="7" type="ordered locus">CHU_2796</name>
</gene>
<feature type="transmembrane region" description="Helical" evidence="5">
    <location>
        <begin position="341"/>
        <end position="360"/>
    </location>
</feature>
<feature type="domain" description="Histidine kinase" evidence="6">
    <location>
        <begin position="474"/>
        <end position="722"/>
    </location>
</feature>
<feature type="transmembrane region" description="Helical" evidence="5">
    <location>
        <begin position="314"/>
        <end position="334"/>
    </location>
</feature>
<dbReference type="Pfam" id="PF02518">
    <property type="entry name" value="HATPase_c"/>
    <property type="match status" value="1"/>
</dbReference>
<keyword evidence="8" id="KW-1185">Reference proteome</keyword>
<evidence type="ECO:0000256" key="1">
    <source>
        <dbReference type="ARBA" id="ARBA00000085"/>
    </source>
</evidence>
<dbReference type="InterPro" id="IPR004358">
    <property type="entry name" value="Sig_transdc_His_kin-like_C"/>
</dbReference>
<keyword evidence="5" id="KW-0812">Transmembrane</keyword>
<dbReference type="Proteomes" id="UP000001822">
    <property type="component" value="Chromosome"/>
</dbReference>
<dbReference type="EC" id="2.7.13.3" evidence="2"/>
<dbReference type="CDD" id="cd00082">
    <property type="entry name" value="HisKA"/>
    <property type="match status" value="1"/>
</dbReference>
<dbReference type="SMART" id="SM00387">
    <property type="entry name" value="HATPase_c"/>
    <property type="match status" value="1"/>
</dbReference>
<dbReference type="SUPFAM" id="SSF55874">
    <property type="entry name" value="ATPase domain of HSP90 chaperone/DNA topoisomerase II/histidine kinase"/>
    <property type="match status" value="1"/>
</dbReference>
<dbReference type="Gene3D" id="3.30.565.10">
    <property type="entry name" value="Histidine kinase-like ATPase, C-terminal domain"/>
    <property type="match status" value="1"/>
</dbReference>
<evidence type="ECO:0000256" key="3">
    <source>
        <dbReference type="ARBA" id="ARBA00022553"/>
    </source>
</evidence>
<dbReference type="InterPro" id="IPR011623">
    <property type="entry name" value="7TMR_DISM_rcpt_extracell_dom1"/>
</dbReference>